<dbReference type="OrthoDB" id="360653at2759"/>
<dbReference type="GO" id="GO:0032040">
    <property type="term" value="C:small-subunit processome"/>
    <property type="evidence" value="ECO:0007669"/>
    <property type="project" value="TreeGrafter"/>
</dbReference>
<organism evidence="2 3">
    <name type="scientific">Polarella glacialis</name>
    <name type="common">Dinoflagellate</name>
    <dbReference type="NCBI Taxonomy" id="89957"/>
    <lineage>
        <taxon>Eukaryota</taxon>
        <taxon>Sar</taxon>
        <taxon>Alveolata</taxon>
        <taxon>Dinophyceae</taxon>
        <taxon>Suessiales</taxon>
        <taxon>Suessiaceae</taxon>
        <taxon>Polarella</taxon>
    </lineage>
</organism>
<dbReference type="InterPro" id="IPR052575">
    <property type="entry name" value="SSU_processome_comp_20"/>
</dbReference>
<protein>
    <submittedName>
        <fullName evidence="2">Uncharacterized protein</fullName>
    </submittedName>
</protein>
<feature type="non-terminal residue" evidence="2">
    <location>
        <position position="716"/>
    </location>
</feature>
<evidence type="ECO:0000313" key="3">
    <source>
        <dbReference type="Proteomes" id="UP000654075"/>
    </source>
</evidence>
<dbReference type="PANTHER" id="PTHR17695:SF11">
    <property type="entry name" value="SMALL SUBUNIT PROCESSOME COMPONENT 20 HOMOLOG"/>
    <property type="match status" value="1"/>
</dbReference>
<comment type="caution">
    <text evidence="2">The sequence shown here is derived from an EMBL/GenBank/DDBJ whole genome shotgun (WGS) entry which is preliminary data.</text>
</comment>
<feature type="compositionally biased region" description="Low complexity" evidence="1">
    <location>
        <begin position="196"/>
        <end position="209"/>
    </location>
</feature>
<name>A0A813FSZ8_POLGL</name>
<feature type="compositionally biased region" description="Acidic residues" evidence="1">
    <location>
        <begin position="227"/>
        <end position="251"/>
    </location>
</feature>
<feature type="region of interest" description="Disordered" evidence="1">
    <location>
        <begin position="697"/>
        <end position="716"/>
    </location>
</feature>
<accession>A0A813FSZ8</accession>
<feature type="compositionally biased region" description="Basic and acidic residues" evidence="1">
    <location>
        <begin position="214"/>
        <end position="226"/>
    </location>
</feature>
<dbReference type="GO" id="GO:0030686">
    <property type="term" value="C:90S preribosome"/>
    <property type="evidence" value="ECO:0007669"/>
    <property type="project" value="TreeGrafter"/>
</dbReference>
<dbReference type="PANTHER" id="PTHR17695">
    <property type="entry name" value="SMALL SUBUNIT PROCESSOME COMPONENT 20 HOMOLOG"/>
    <property type="match status" value="1"/>
</dbReference>
<dbReference type="EMBL" id="CAJNNV010025265">
    <property type="protein sequence ID" value="CAE8613510.1"/>
    <property type="molecule type" value="Genomic_DNA"/>
</dbReference>
<dbReference type="Proteomes" id="UP000654075">
    <property type="component" value="Unassembled WGS sequence"/>
</dbReference>
<dbReference type="AlphaFoldDB" id="A0A813FSZ8"/>
<keyword evidence="3" id="KW-1185">Reference proteome</keyword>
<reference evidence="2" key="1">
    <citation type="submission" date="2021-02" db="EMBL/GenBank/DDBJ databases">
        <authorList>
            <person name="Dougan E. K."/>
            <person name="Rhodes N."/>
            <person name="Thang M."/>
            <person name="Chan C."/>
        </authorList>
    </citation>
    <scope>NUCLEOTIDE SEQUENCE</scope>
</reference>
<evidence type="ECO:0000256" key="1">
    <source>
        <dbReference type="SAM" id="MobiDB-lite"/>
    </source>
</evidence>
<proteinExistence type="predicted"/>
<feature type="region of interest" description="Disordered" evidence="1">
    <location>
        <begin position="196"/>
        <end position="251"/>
    </location>
</feature>
<dbReference type="SUPFAM" id="SSF48371">
    <property type="entry name" value="ARM repeat"/>
    <property type="match status" value="1"/>
</dbReference>
<dbReference type="InterPro" id="IPR016024">
    <property type="entry name" value="ARM-type_fold"/>
</dbReference>
<gene>
    <name evidence="2" type="ORF">PGLA1383_LOCUS31275</name>
</gene>
<sequence length="716" mass="74793">MTQLLDVAARVGEQDSVLVEQVFQCLAYLLKYLARYVASDLPVYLTQYSVLLRHPKPWLRHFAGETLAFIIRRLKASKVEAALSDVFGLLAEEGRSMQELANLADSLSVILFEAAKGVQRRFHSQAPSLLRALLKVQVRGSASNLAPAPRAAQLWAGKAALLRMRNHADGIDGAADVIEAMFRHFRTAVRRYARNSSSAAATPGGAAAALRSGSPKESRSRVVDKASDDEDVEEEDEEEEEDEDELDDEVEGALSEDGLRLLEQEVLFYVDLVVNWLYAKPQPKNREGESWQAFAEASLGCFAALIQAGDLPGRSRSVVPLESGSQIPIAFPPTPVPVTEAVRRAAALLWRGLPLVATNLCDTKLTVLLAGPASLAQQQALLQTGSDLALSLAAAAVLPELLPRLEKTKLLAAALLAATAAVSKPLAAAAISPELPAAAAQLCAELLKGAGRASLAALSSGAGGAKEILVESLLTSVEDLPGTSAGSLAGAMAAAGCALQLCNAGRRPSSQNGEATASHGFGPPAAQRFARLLPLVAAQGTGSDAQRAALQGRLLSCSVLAAVSGSGEVAGPPADAWPGAVGTPEGCGQGVSAWAAWALAWALQPPLRAPLLSAGAGVLTFLSTRAAAEASRQVAGQPEVPLLPHGLELARAMARCRGAAACGDCHIRKGILEVAQLFPEKVVLKRLLAPRAADSAGWVQDGSEPAGEEQSWQIGE</sequence>
<evidence type="ECO:0000313" key="2">
    <source>
        <dbReference type="EMBL" id="CAE8613510.1"/>
    </source>
</evidence>